<comment type="caution">
    <text evidence="2">The sequence shown here is derived from an EMBL/GenBank/DDBJ whole genome shotgun (WGS) entry which is preliminary data.</text>
</comment>
<gene>
    <name evidence="2" type="ORF">B9T39_02680</name>
</gene>
<name>A0A1Y2T1I7_9BIFI</name>
<keyword evidence="1" id="KW-0472">Membrane</keyword>
<protein>
    <submittedName>
        <fullName evidence="2">Uncharacterized protein</fullName>
    </submittedName>
</protein>
<dbReference type="Proteomes" id="UP000243540">
    <property type="component" value="Unassembled WGS sequence"/>
</dbReference>
<dbReference type="AlphaFoldDB" id="A0A1Y2T1I7"/>
<keyword evidence="1" id="KW-1133">Transmembrane helix</keyword>
<reference evidence="2 3" key="1">
    <citation type="submission" date="2017-04" db="EMBL/GenBank/DDBJ databases">
        <title>Draft genome sequences of Alloscardovia macacae UMA81211 and UMA81212 isolated from the feces of a rhesus macaque (Macaca mulatta).</title>
        <authorList>
            <person name="Albert K."/>
            <person name="Sela D.A."/>
        </authorList>
    </citation>
    <scope>NUCLEOTIDE SEQUENCE [LARGE SCALE GENOMIC DNA]</scope>
    <source>
        <strain evidence="2 3">UMA81212</strain>
    </source>
</reference>
<feature type="transmembrane region" description="Helical" evidence="1">
    <location>
        <begin position="7"/>
        <end position="29"/>
    </location>
</feature>
<keyword evidence="1" id="KW-0812">Transmembrane</keyword>
<evidence type="ECO:0000313" key="3">
    <source>
        <dbReference type="Proteomes" id="UP000243540"/>
    </source>
</evidence>
<dbReference type="EMBL" id="NEKC01000004">
    <property type="protein sequence ID" value="OTA29751.1"/>
    <property type="molecule type" value="Genomic_DNA"/>
</dbReference>
<dbReference type="OrthoDB" id="3196988at2"/>
<evidence type="ECO:0000313" key="2">
    <source>
        <dbReference type="EMBL" id="OTA29751.1"/>
    </source>
</evidence>
<evidence type="ECO:0000256" key="1">
    <source>
        <dbReference type="SAM" id="Phobius"/>
    </source>
</evidence>
<organism evidence="2 3">
    <name type="scientific">Alloscardovia macacae</name>
    <dbReference type="NCBI Taxonomy" id="1160091"/>
    <lineage>
        <taxon>Bacteria</taxon>
        <taxon>Bacillati</taxon>
        <taxon>Actinomycetota</taxon>
        <taxon>Actinomycetes</taxon>
        <taxon>Bifidobacteriales</taxon>
        <taxon>Bifidobacteriaceae</taxon>
        <taxon>Alloscardovia</taxon>
    </lineage>
</organism>
<dbReference type="RefSeq" id="WP_086106278.1">
    <property type="nucleotide sequence ID" value="NZ_NEKB01000004.1"/>
</dbReference>
<feature type="transmembrane region" description="Helical" evidence="1">
    <location>
        <begin position="35"/>
        <end position="55"/>
    </location>
</feature>
<sequence>MNKLIRFCCEVATFGLTVALIAILVALMWDGTLAIRVGFTSFVIGVTVISFKAVLRRTD</sequence>
<accession>A0A1Y2T1I7</accession>
<proteinExistence type="predicted"/>